<dbReference type="EMBL" id="VIWU01000001">
    <property type="protein sequence ID" value="TWF76049.1"/>
    <property type="molecule type" value="Genomic_DNA"/>
</dbReference>
<keyword evidence="1" id="KW-0812">Transmembrane</keyword>
<sequence length="164" mass="16918">MTVEPTSAPTTGVPWRHDLVGGLLAAALGAAVVLHVRTFPELPDGQPGPALFPGIVGSLLVLFGLVLVVRGALDRNRVSADPDAGVTVQGRLRALAVLGLVVGYLLLAETLGFALTMGVLLFLLMWLLGVRPLVAVLAAAATTGFILLVFGELLLVPLPQGFLG</sequence>
<accession>A0A561SMG0</accession>
<dbReference type="Pfam" id="PF07331">
    <property type="entry name" value="TctB"/>
    <property type="match status" value="1"/>
</dbReference>
<evidence type="ECO:0000256" key="1">
    <source>
        <dbReference type="SAM" id="Phobius"/>
    </source>
</evidence>
<evidence type="ECO:0000259" key="2">
    <source>
        <dbReference type="Pfam" id="PF07331"/>
    </source>
</evidence>
<gene>
    <name evidence="3" type="ORF">FHX44_111936</name>
</gene>
<protein>
    <submittedName>
        <fullName evidence="3">Putative tricarboxylic transport membrane protein</fullName>
    </submittedName>
</protein>
<name>A0A561SMG0_9PSEU</name>
<keyword evidence="1" id="KW-0472">Membrane</keyword>
<feature type="transmembrane region" description="Helical" evidence="1">
    <location>
        <begin position="50"/>
        <end position="73"/>
    </location>
</feature>
<feature type="domain" description="DUF1468" evidence="2">
    <location>
        <begin position="20"/>
        <end position="159"/>
    </location>
</feature>
<keyword evidence="4" id="KW-1185">Reference proteome</keyword>
<comment type="caution">
    <text evidence="3">The sequence shown here is derived from an EMBL/GenBank/DDBJ whole genome shotgun (WGS) entry which is preliminary data.</text>
</comment>
<feature type="transmembrane region" description="Helical" evidence="1">
    <location>
        <begin position="19"/>
        <end position="38"/>
    </location>
</feature>
<reference evidence="3 4" key="1">
    <citation type="submission" date="2019-06" db="EMBL/GenBank/DDBJ databases">
        <title>Sequencing the genomes of 1000 actinobacteria strains.</title>
        <authorList>
            <person name="Klenk H.-P."/>
        </authorList>
    </citation>
    <scope>NUCLEOTIDE SEQUENCE [LARGE SCALE GENOMIC DNA]</scope>
    <source>
        <strain evidence="3 4">DSM 45671</strain>
    </source>
</reference>
<evidence type="ECO:0000313" key="3">
    <source>
        <dbReference type="EMBL" id="TWF76049.1"/>
    </source>
</evidence>
<feature type="transmembrane region" description="Helical" evidence="1">
    <location>
        <begin position="94"/>
        <end position="127"/>
    </location>
</feature>
<proteinExistence type="predicted"/>
<dbReference type="Proteomes" id="UP000321261">
    <property type="component" value="Unassembled WGS sequence"/>
</dbReference>
<dbReference type="InterPro" id="IPR009936">
    <property type="entry name" value="DUF1468"/>
</dbReference>
<organism evidence="3 4">
    <name type="scientific">Pseudonocardia hierapolitana</name>
    <dbReference type="NCBI Taxonomy" id="1128676"/>
    <lineage>
        <taxon>Bacteria</taxon>
        <taxon>Bacillati</taxon>
        <taxon>Actinomycetota</taxon>
        <taxon>Actinomycetes</taxon>
        <taxon>Pseudonocardiales</taxon>
        <taxon>Pseudonocardiaceae</taxon>
        <taxon>Pseudonocardia</taxon>
    </lineage>
</organism>
<dbReference type="AlphaFoldDB" id="A0A561SMG0"/>
<dbReference type="RefSeq" id="WP_170308854.1">
    <property type="nucleotide sequence ID" value="NZ_VIWU01000001.1"/>
</dbReference>
<feature type="transmembrane region" description="Helical" evidence="1">
    <location>
        <begin position="133"/>
        <end position="156"/>
    </location>
</feature>
<keyword evidence="1" id="KW-1133">Transmembrane helix</keyword>
<evidence type="ECO:0000313" key="4">
    <source>
        <dbReference type="Proteomes" id="UP000321261"/>
    </source>
</evidence>